<proteinExistence type="predicted"/>
<organism evidence="4 5">
    <name type="scientific">Steroidobacter agaridevorans</name>
    <dbReference type="NCBI Taxonomy" id="2695856"/>
    <lineage>
        <taxon>Bacteria</taxon>
        <taxon>Pseudomonadati</taxon>
        <taxon>Pseudomonadota</taxon>
        <taxon>Gammaproteobacteria</taxon>
        <taxon>Steroidobacterales</taxon>
        <taxon>Steroidobacteraceae</taxon>
        <taxon>Steroidobacter</taxon>
    </lineage>
</organism>
<dbReference type="InterPro" id="IPR001509">
    <property type="entry name" value="Epimerase_deHydtase"/>
</dbReference>
<dbReference type="InterPro" id="IPR036291">
    <property type="entry name" value="NAD(P)-bd_dom_sf"/>
</dbReference>
<dbReference type="PANTHER" id="PTHR43103:SF3">
    <property type="entry name" value="ADP-L-GLYCERO-D-MANNO-HEPTOSE-6-EPIMERASE"/>
    <property type="match status" value="1"/>
</dbReference>
<dbReference type="Gene3D" id="3.90.25.10">
    <property type="entry name" value="UDP-galactose 4-epimerase, domain 1"/>
    <property type="match status" value="1"/>
</dbReference>
<protein>
    <recommendedName>
        <fullName evidence="3">NAD-dependent epimerase/dehydratase domain-containing protein</fullName>
    </recommendedName>
</protein>
<dbReference type="SUPFAM" id="SSF51735">
    <property type="entry name" value="NAD(P)-binding Rossmann-fold domains"/>
    <property type="match status" value="1"/>
</dbReference>
<keyword evidence="5" id="KW-1185">Reference proteome</keyword>
<dbReference type="Gene3D" id="3.40.50.720">
    <property type="entry name" value="NAD(P)-binding Rossmann-like Domain"/>
    <property type="match status" value="1"/>
</dbReference>
<evidence type="ECO:0000256" key="1">
    <source>
        <dbReference type="ARBA" id="ARBA00022857"/>
    </source>
</evidence>
<dbReference type="InterPro" id="IPR050005">
    <property type="entry name" value="DenD"/>
</dbReference>
<sequence length="326" mass="35486">MKVVITGGTGFLGQRLAARILEQGSLFAPSGELQAVSEMVLFDSRIPPDLKVTDKRIKLLEGDIADRATVARLIDRPDIAVFHLASVVSAGGEQDFELAMRVNLDGHRYVLDALKALGSRPRYVFTSSLAVYGGDSALREVDDPTRHIPQTTYGMTKAIGELLVNDYTRKGFIDGRSARLGFVIVRPGAPNRAASGFASGVLREPLNGEDYVCPVPFTTKVAATGYRTVIEGLLALHAVDGSKLGADRSVNLRTRTVTVGEMIESLRRVARDRKLGAISEQPDPFVMKVISAWPEQMHASRAAALGFPQDESIDSIIREYISDYLK</sequence>
<reference evidence="5" key="1">
    <citation type="submission" date="2020-01" db="EMBL/GenBank/DDBJ databases">
        <title>'Steroidobacter agaridevorans' sp. nov., agar-degrading bacteria isolated from rhizosphere soils.</title>
        <authorList>
            <person name="Ikenaga M."/>
            <person name="Kataoka M."/>
            <person name="Murouchi A."/>
            <person name="Katsuragi S."/>
            <person name="Sakai M."/>
        </authorList>
    </citation>
    <scope>NUCLEOTIDE SEQUENCE [LARGE SCALE GENOMIC DNA]</scope>
    <source>
        <strain evidence="5">YU21-B</strain>
    </source>
</reference>
<gene>
    <name evidence="4" type="ORF">GCM10011487_08100</name>
</gene>
<accession>A0A829Y6H7</accession>
<dbReference type="EMBL" id="BLJN01000001">
    <property type="protein sequence ID" value="GFE78810.1"/>
    <property type="molecule type" value="Genomic_DNA"/>
</dbReference>
<dbReference type="AlphaFoldDB" id="A0A829Y6H7"/>
<evidence type="ECO:0000259" key="3">
    <source>
        <dbReference type="Pfam" id="PF01370"/>
    </source>
</evidence>
<dbReference type="PANTHER" id="PTHR43103">
    <property type="entry name" value="NUCLEOSIDE-DIPHOSPHATE-SUGAR EPIMERASE"/>
    <property type="match status" value="1"/>
</dbReference>
<dbReference type="RefSeq" id="WP_161810664.1">
    <property type="nucleotide sequence ID" value="NZ_BLJN01000001.1"/>
</dbReference>
<evidence type="ECO:0000313" key="4">
    <source>
        <dbReference type="EMBL" id="GFE78810.1"/>
    </source>
</evidence>
<dbReference type="Proteomes" id="UP000445000">
    <property type="component" value="Unassembled WGS sequence"/>
</dbReference>
<evidence type="ECO:0000256" key="2">
    <source>
        <dbReference type="ARBA" id="ARBA00023277"/>
    </source>
</evidence>
<dbReference type="NCBIfam" id="NF043036">
    <property type="entry name" value="ErythonDh"/>
    <property type="match status" value="1"/>
</dbReference>
<evidence type="ECO:0000313" key="5">
    <source>
        <dbReference type="Proteomes" id="UP000445000"/>
    </source>
</evidence>
<comment type="caution">
    <text evidence="4">The sequence shown here is derived from an EMBL/GenBank/DDBJ whole genome shotgun (WGS) entry which is preliminary data.</text>
</comment>
<keyword evidence="1" id="KW-0521">NADP</keyword>
<keyword evidence="2" id="KW-0119">Carbohydrate metabolism</keyword>
<dbReference type="GO" id="GO:0016491">
    <property type="term" value="F:oxidoreductase activity"/>
    <property type="evidence" value="ECO:0007669"/>
    <property type="project" value="InterPro"/>
</dbReference>
<feature type="domain" description="NAD-dependent epimerase/dehydratase" evidence="3">
    <location>
        <begin position="3"/>
        <end position="209"/>
    </location>
</feature>
<dbReference type="Pfam" id="PF01370">
    <property type="entry name" value="Epimerase"/>
    <property type="match status" value="1"/>
</dbReference>
<name>A0A829Y6H7_9GAMM</name>